<feature type="compositionally biased region" description="Basic and acidic residues" evidence="3">
    <location>
        <begin position="282"/>
        <end position="291"/>
    </location>
</feature>
<dbReference type="InterPro" id="IPR050816">
    <property type="entry name" value="Flavin-dep_Halogenase_NPB"/>
</dbReference>
<dbReference type="EMBL" id="EF140901">
    <property type="protein sequence ID" value="ABO15847.1"/>
    <property type="molecule type" value="Genomic_DNA"/>
</dbReference>
<organism evidence="4">
    <name type="scientific">Wenjunlia vitaminophila</name>
    <name type="common">Streptomyces vitaminophilus</name>
    <dbReference type="NCBI Taxonomy" id="76728"/>
    <lineage>
        <taxon>Bacteria</taxon>
        <taxon>Bacillati</taxon>
        <taxon>Actinomycetota</taxon>
        <taxon>Actinomycetes</taxon>
        <taxon>Kitasatosporales</taxon>
        <taxon>Streptomycetaceae</taxon>
        <taxon>Wenjunlia</taxon>
    </lineage>
</organism>
<reference evidence="5 6" key="2">
    <citation type="submission" date="2015-10" db="EMBL/GenBank/DDBJ databases">
        <title>Draft genome sequence of pyrrolomycin-producing Streptomyces vitaminophilus.</title>
        <authorList>
            <person name="Graham D.E."/>
            <person name="Mahan K.M."/>
            <person name="Klingeman D.M."/>
            <person name="Hettich R.L."/>
            <person name="Parry R.J."/>
        </authorList>
    </citation>
    <scope>NUCLEOTIDE SEQUENCE [LARGE SCALE GENOMIC DNA]</scope>
    <source>
        <strain evidence="5 6">ATCC 31673</strain>
    </source>
</reference>
<sequence length="557" mass="62446">MKAIKSPEHDRRLARAADPAEKYDVAILGGSMAAGLLGAVLSRQGVRVLLVGAADDDSDPAGETTVPYTAEVFLLLAKRFQVPEIAAFGLFTDLPPWVRSESGVKKSLGFLYHHPGRPQDPHECVQFNVPNEHGEWHLYRRGVDRYTRELAAKYGAALAGADVFVSDAWVEEDEGRVRVSDGTVYRARFLVDCVGPDSPLLVRNGGDDAEPRLRHTSRVYATQMRGVVPFEALVPPSRQDKVTPWSEGTVHHLFDGGWVQLVDFGNHKESRNPTTSVTLSVDPERFPDLPEEPDKAFRQVVERFPDLARQFENATPVRPWTVETRYQRTASTTHGERWFGLERTAARNDMFLARDATMAAESVHALASVLIPAVRRDNWSPAPFARVALFQEALGEFNDRLLHAARTACQDFRLWNAFSRVWLLWQILADLSLKRARLDAESSGDWSVCEQYELGGIWFQCPRGLRELIDRSLETVDEVRRGGLAAGAAADRIFAELRREPFVPPLYAFGDPGARVYRFTLPKRLQMLFWVKTKAPADFRRLLTVDNVSGVTAASSR</sequence>
<dbReference type="InterPro" id="IPR036188">
    <property type="entry name" value="FAD/NAD-bd_sf"/>
</dbReference>
<evidence type="ECO:0000256" key="3">
    <source>
        <dbReference type="SAM" id="MobiDB-lite"/>
    </source>
</evidence>
<dbReference type="GO" id="GO:0016491">
    <property type="term" value="F:oxidoreductase activity"/>
    <property type="evidence" value="ECO:0007669"/>
    <property type="project" value="UniProtKB-KW"/>
</dbReference>
<dbReference type="OrthoDB" id="3969441at2"/>
<accession>A3R4Q2</accession>
<evidence type="ECO:0000313" key="6">
    <source>
        <dbReference type="Proteomes" id="UP000050867"/>
    </source>
</evidence>
<dbReference type="SUPFAM" id="SSF51905">
    <property type="entry name" value="FAD/NAD(P)-binding domain"/>
    <property type="match status" value="1"/>
</dbReference>
<dbReference type="PANTHER" id="PTHR43747">
    <property type="entry name" value="FAD-BINDING PROTEIN"/>
    <property type="match status" value="1"/>
</dbReference>
<dbReference type="EMBL" id="LLZU01000011">
    <property type="protein sequence ID" value="KRV49597.1"/>
    <property type="molecule type" value="Genomic_DNA"/>
</dbReference>
<comment type="similarity">
    <text evidence="2">Belongs to the flavin-dependent halogenase family. Bacterial tryptophan halogenase subfamily.</text>
</comment>
<feature type="region of interest" description="Disordered" evidence="3">
    <location>
        <begin position="271"/>
        <end position="291"/>
    </location>
</feature>
<gene>
    <name evidence="4" type="primary">pyr11</name>
    <name evidence="5" type="ORF">AQ490_19955</name>
</gene>
<dbReference type="STRING" id="76728.AQ490_19955"/>
<evidence type="ECO:0000313" key="4">
    <source>
        <dbReference type="EMBL" id="ABO15847.1"/>
    </source>
</evidence>
<dbReference type="AlphaFoldDB" id="A3R4Q2"/>
<evidence type="ECO:0000313" key="5">
    <source>
        <dbReference type="EMBL" id="KRV49597.1"/>
    </source>
</evidence>
<dbReference type="PANTHER" id="PTHR43747:SF5">
    <property type="entry name" value="FAD-BINDING DOMAIN-CONTAINING PROTEIN"/>
    <property type="match status" value="1"/>
</dbReference>
<dbReference type="RefSeq" id="WP_018382880.1">
    <property type="nucleotide sequence ID" value="NZ_LLZU01000011.1"/>
</dbReference>
<keyword evidence="1" id="KW-0560">Oxidoreductase</keyword>
<proteinExistence type="inferred from homology"/>
<evidence type="ECO:0000256" key="2">
    <source>
        <dbReference type="ARBA" id="ARBA00038396"/>
    </source>
</evidence>
<evidence type="ECO:0000256" key="1">
    <source>
        <dbReference type="ARBA" id="ARBA00023002"/>
    </source>
</evidence>
<dbReference type="eggNOG" id="COG0654">
    <property type="taxonomic scope" value="Bacteria"/>
</dbReference>
<dbReference type="Proteomes" id="UP000050867">
    <property type="component" value="Unassembled WGS sequence"/>
</dbReference>
<reference evidence="4" key="1">
    <citation type="journal article" date="2007" name="Antimicrob. Agents Chemother.">
        <title>Cloning and characterization of the pyrrolomycin biosynthetic gene clusters from Actinosporangium vitaminophilum ATCC 31673 and Streptomyces sp. strain UC 11065.</title>
        <authorList>
            <person name="Zhang X."/>
            <person name="Parry R.J."/>
        </authorList>
    </citation>
    <scope>NUCLEOTIDE SEQUENCE</scope>
    <source>
        <strain evidence="4">ATCC 31673</strain>
    </source>
</reference>
<name>A3R4Q2_WENVI</name>
<protein>
    <submittedName>
        <fullName evidence="4">Halogenase</fullName>
    </submittedName>
</protein>
<dbReference type="Gene3D" id="3.50.50.60">
    <property type="entry name" value="FAD/NAD(P)-binding domain"/>
    <property type="match status" value="1"/>
</dbReference>
<keyword evidence="6" id="KW-1185">Reference proteome</keyword>